<evidence type="ECO:0000313" key="3">
    <source>
        <dbReference type="EMBL" id="SUT90308.1"/>
    </source>
</evidence>
<dbReference type="EMBL" id="UFRQ01000002">
    <property type="protein sequence ID" value="SSX81751.1"/>
    <property type="molecule type" value="Genomic_DNA"/>
</dbReference>
<feature type="signal peptide" evidence="1">
    <location>
        <begin position="1"/>
        <end position="22"/>
    </location>
</feature>
<gene>
    <name evidence="2" type="ORF">NCTC10801_00015</name>
    <name evidence="3" type="ORF">NCTC10801_01191</name>
</gene>
<proteinExistence type="predicted"/>
<dbReference type="Proteomes" id="UP000254649">
    <property type="component" value="Unassembled WGS sequence"/>
</dbReference>
<keyword evidence="4" id="KW-1185">Reference proteome</keyword>
<keyword evidence="1" id="KW-0732">Signal</keyword>
<dbReference type="EMBL" id="UFRQ01000003">
    <property type="protein sequence ID" value="SUT90308.1"/>
    <property type="molecule type" value="Genomic_DNA"/>
</dbReference>
<dbReference type="PROSITE" id="PS51257">
    <property type="entry name" value="PROKAR_LIPOPROTEIN"/>
    <property type="match status" value="1"/>
</dbReference>
<protein>
    <recommendedName>
        <fullName evidence="5">Lipoprotein</fullName>
    </recommendedName>
</protein>
<feature type="chain" id="PRO_5044586685" description="Lipoprotein" evidence="1">
    <location>
        <begin position="23"/>
        <end position="75"/>
    </location>
</feature>
<dbReference type="AlphaFoldDB" id="A0A380TQD8"/>
<evidence type="ECO:0008006" key="5">
    <source>
        <dbReference type="Google" id="ProtNLM"/>
    </source>
</evidence>
<accession>A0A380TQD8</accession>
<evidence type="ECO:0000256" key="1">
    <source>
        <dbReference type="SAM" id="SignalP"/>
    </source>
</evidence>
<sequence>MKIKVYVLLPLCVLLTSCVMNEHDPVVRIWNDGIRPSKSEMKETKRCLDEAYKKYPDVENEYYDRMTYVRECMKK</sequence>
<name>A0A380TQD8_9PAST</name>
<evidence type="ECO:0000313" key="4">
    <source>
        <dbReference type="Proteomes" id="UP000254649"/>
    </source>
</evidence>
<reference evidence="3 4" key="1">
    <citation type="submission" date="2018-06" db="EMBL/GenBank/DDBJ databases">
        <authorList>
            <consortium name="Pathogen Informatics"/>
            <person name="Doyle S."/>
        </authorList>
    </citation>
    <scope>NUCLEOTIDE SEQUENCE [LARGE SCALE GENOMIC DNA]</scope>
    <source>
        <strain evidence="3 4">NCTC10801</strain>
    </source>
</reference>
<organism evidence="3 4">
    <name type="scientific">[Actinobacillus] rossii</name>
    <dbReference type="NCBI Taxonomy" id="123820"/>
    <lineage>
        <taxon>Bacteria</taxon>
        <taxon>Pseudomonadati</taxon>
        <taxon>Pseudomonadota</taxon>
        <taxon>Gammaproteobacteria</taxon>
        <taxon>Pasteurellales</taxon>
        <taxon>Pasteurellaceae</taxon>
    </lineage>
</organism>
<evidence type="ECO:0000313" key="2">
    <source>
        <dbReference type="EMBL" id="SSX81751.1"/>
    </source>
</evidence>